<keyword evidence="5" id="KW-0809">Transit peptide</keyword>
<keyword evidence="4 7" id="KW-0274">FAD</keyword>
<evidence type="ECO:0000259" key="8">
    <source>
        <dbReference type="Pfam" id="PF00441"/>
    </source>
</evidence>
<dbReference type="SUPFAM" id="SSF56645">
    <property type="entry name" value="Acyl-CoA dehydrogenase NM domain-like"/>
    <property type="match status" value="1"/>
</dbReference>
<evidence type="ECO:0000256" key="6">
    <source>
        <dbReference type="ARBA" id="ARBA00023002"/>
    </source>
</evidence>
<comment type="caution">
    <text evidence="11">The sequence shown here is derived from an EMBL/GenBank/DDBJ whole genome shotgun (WGS) entry which is preliminary data.</text>
</comment>
<evidence type="ECO:0000259" key="9">
    <source>
        <dbReference type="Pfam" id="PF02770"/>
    </source>
</evidence>
<dbReference type="Pfam" id="PF00441">
    <property type="entry name" value="Acyl-CoA_dh_1"/>
    <property type="match status" value="1"/>
</dbReference>
<dbReference type="InterPro" id="IPR009075">
    <property type="entry name" value="AcylCo_DH/oxidase_C"/>
</dbReference>
<feature type="domain" description="Acyl-CoA oxidase/dehydrogenase middle" evidence="9">
    <location>
        <begin position="130"/>
        <end position="220"/>
    </location>
</feature>
<proteinExistence type="inferred from homology"/>
<dbReference type="SUPFAM" id="SSF47203">
    <property type="entry name" value="Acyl-CoA dehydrogenase C-terminal domain-like"/>
    <property type="match status" value="1"/>
</dbReference>
<dbReference type="InterPro" id="IPR009100">
    <property type="entry name" value="AcylCoA_DH/oxidase_NM_dom_sf"/>
</dbReference>
<evidence type="ECO:0000259" key="10">
    <source>
        <dbReference type="Pfam" id="PF02771"/>
    </source>
</evidence>
<comment type="cofactor">
    <cofactor evidence="1 7">
        <name>FAD</name>
        <dbReference type="ChEBI" id="CHEBI:57692"/>
    </cofactor>
</comment>
<evidence type="ECO:0000256" key="1">
    <source>
        <dbReference type="ARBA" id="ARBA00001974"/>
    </source>
</evidence>
<evidence type="ECO:0000256" key="2">
    <source>
        <dbReference type="ARBA" id="ARBA00009347"/>
    </source>
</evidence>
<dbReference type="Proteomes" id="UP001589646">
    <property type="component" value="Unassembled WGS sequence"/>
</dbReference>
<dbReference type="Pfam" id="PF02771">
    <property type="entry name" value="Acyl-CoA_dh_N"/>
    <property type="match status" value="1"/>
</dbReference>
<evidence type="ECO:0000313" key="12">
    <source>
        <dbReference type="Proteomes" id="UP001589646"/>
    </source>
</evidence>
<dbReference type="PANTHER" id="PTHR42807:SF1">
    <property type="entry name" value="GLUTARYL-COA DEHYDROGENASE, MITOCHONDRIAL"/>
    <property type="match status" value="1"/>
</dbReference>
<protein>
    <submittedName>
        <fullName evidence="11">Acyl-CoA dehydrogenase family protein</fullName>
    </submittedName>
</protein>
<evidence type="ECO:0000256" key="5">
    <source>
        <dbReference type="ARBA" id="ARBA00022946"/>
    </source>
</evidence>
<dbReference type="Gene3D" id="1.20.140.10">
    <property type="entry name" value="Butyryl-CoA Dehydrogenase, subunit A, domain 3"/>
    <property type="match status" value="1"/>
</dbReference>
<evidence type="ECO:0000313" key="11">
    <source>
        <dbReference type="EMBL" id="MFB9533166.1"/>
    </source>
</evidence>
<keyword evidence="6 7" id="KW-0560">Oxidoreductase</keyword>
<evidence type="ECO:0000256" key="7">
    <source>
        <dbReference type="RuleBase" id="RU362125"/>
    </source>
</evidence>
<reference evidence="11 12" key="1">
    <citation type="submission" date="2024-09" db="EMBL/GenBank/DDBJ databases">
        <authorList>
            <person name="Sun Q."/>
            <person name="Mori K."/>
        </authorList>
    </citation>
    <scope>NUCLEOTIDE SEQUENCE [LARGE SCALE GENOMIC DNA]</scope>
    <source>
        <strain evidence="11 12">JCM 3323</strain>
    </source>
</reference>
<dbReference type="PANTHER" id="PTHR42807">
    <property type="entry name" value="GLUTARYL-COA DEHYDROGENASE, MITOCHONDRIAL"/>
    <property type="match status" value="1"/>
</dbReference>
<gene>
    <name evidence="11" type="ORF">ACFFRN_41745</name>
</gene>
<dbReference type="InterPro" id="IPR006091">
    <property type="entry name" value="Acyl-CoA_Oxase/DH_mid-dom"/>
</dbReference>
<keyword evidence="3 7" id="KW-0285">Flavoprotein</keyword>
<dbReference type="EMBL" id="JBHMCE010000017">
    <property type="protein sequence ID" value="MFB9533166.1"/>
    <property type="molecule type" value="Genomic_DNA"/>
</dbReference>
<dbReference type="InterPro" id="IPR052033">
    <property type="entry name" value="Glutaryl-CoA_DH_mitochondrial"/>
</dbReference>
<dbReference type="InterPro" id="IPR046373">
    <property type="entry name" value="Acyl-CoA_Oxase/DH_mid-dom_sf"/>
</dbReference>
<dbReference type="RefSeq" id="WP_346122288.1">
    <property type="nucleotide sequence ID" value="NZ_BAAAXC010000013.1"/>
</dbReference>
<comment type="similarity">
    <text evidence="2 7">Belongs to the acyl-CoA dehydrogenase family.</text>
</comment>
<dbReference type="InterPro" id="IPR036250">
    <property type="entry name" value="AcylCo_DH-like_C"/>
</dbReference>
<evidence type="ECO:0000256" key="4">
    <source>
        <dbReference type="ARBA" id="ARBA00022827"/>
    </source>
</evidence>
<organism evidence="11 12">
    <name type="scientific">Nonomuraea roseola</name>
    <dbReference type="NCBI Taxonomy" id="46179"/>
    <lineage>
        <taxon>Bacteria</taxon>
        <taxon>Bacillati</taxon>
        <taxon>Actinomycetota</taxon>
        <taxon>Actinomycetes</taxon>
        <taxon>Streptosporangiales</taxon>
        <taxon>Streptosporangiaceae</taxon>
        <taxon>Nonomuraea</taxon>
    </lineage>
</organism>
<sequence>MHPTTLFAVDGLLTEEEREIRSAVRRVCDRELRPNLTTWFEEGQIPARELARRFGELGVLGMHLEGYGCAGLGAVSYGLACLELEAADSGLRSLVSVQGSLAMYAIWRYGSEEQKNEWLPAMAAGERIGCFGLTEPDFGSDPAGMRTSAKREGGDWVLNGTKMWITNGSVSDVAVVWAQTEEGIRGFLVPAGTPGFTARDLKHKVSLRASVTSELVLDSVRLPQEAVLPGALGLSGPLRCLNEARFGIVFGAMGAALDCLETAIAYAGEREVFGRPLASFQLTQDKLADMALELGKGLLLAVHLGRLKEAGTITPEQVSAGKLNNVREALEIARTCRTILGASGITLEYPVIRHAVNLESVLTYEGTSEIHALVLGKALTGHAAFA</sequence>
<feature type="domain" description="Acyl-CoA dehydrogenase/oxidase C-terminal" evidence="8">
    <location>
        <begin position="238"/>
        <end position="379"/>
    </location>
</feature>
<dbReference type="Pfam" id="PF02770">
    <property type="entry name" value="Acyl-CoA_dh_M"/>
    <property type="match status" value="1"/>
</dbReference>
<name>A0ABV5QCE1_9ACTN</name>
<dbReference type="InterPro" id="IPR013786">
    <property type="entry name" value="AcylCoA_DH/ox_N"/>
</dbReference>
<evidence type="ECO:0000256" key="3">
    <source>
        <dbReference type="ARBA" id="ARBA00022630"/>
    </source>
</evidence>
<feature type="domain" description="Acyl-CoA dehydrogenase/oxidase N-terminal" evidence="10">
    <location>
        <begin position="14"/>
        <end position="126"/>
    </location>
</feature>
<accession>A0ABV5QCE1</accession>
<dbReference type="Gene3D" id="2.40.110.10">
    <property type="entry name" value="Butyryl-CoA Dehydrogenase, subunit A, domain 2"/>
    <property type="match status" value="1"/>
</dbReference>
<keyword evidence="12" id="KW-1185">Reference proteome</keyword>
<dbReference type="InterPro" id="IPR037069">
    <property type="entry name" value="AcylCoA_DH/ox_N_sf"/>
</dbReference>
<dbReference type="Gene3D" id="1.10.540.10">
    <property type="entry name" value="Acyl-CoA dehydrogenase/oxidase, N-terminal domain"/>
    <property type="match status" value="1"/>
</dbReference>